<feature type="chain" id="PRO_5017972640" description="G-protein coupled receptors family 1 profile domain-containing protein" evidence="7">
    <location>
        <begin position="38"/>
        <end position="243"/>
    </location>
</feature>
<evidence type="ECO:0000256" key="1">
    <source>
        <dbReference type="ARBA" id="ARBA00004141"/>
    </source>
</evidence>
<feature type="transmembrane region" description="Helical" evidence="6">
    <location>
        <begin position="160"/>
        <end position="186"/>
    </location>
</feature>
<keyword evidence="7" id="KW-0732">Signal</keyword>
<feature type="signal peptide" evidence="7">
    <location>
        <begin position="1"/>
        <end position="37"/>
    </location>
</feature>
<reference evidence="8 9" key="1">
    <citation type="submission" date="2018-11" db="EMBL/GenBank/DDBJ databases">
        <authorList>
            <consortium name="Pathogen Informatics"/>
        </authorList>
    </citation>
    <scope>NUCLEOTIDE SEQUENCE [LARGE SCALE GENOMIC DNA]</scope>
</reference>
<dbReference type="GO" id="GO:0005385">
    <property type="term" value="F:zinc ion transmembrane transporter activity"/>
    <property type="evidence" value="ECO:0007669"/>
    <property type="project" value="TreeGrafter"/>
</dbReference>
<keyword evidence="9" id="KW-1185">Reference proteome</keyword>
<evidence type="ECO:0000313" key="9">
    <source>
        <dbReference type="Proteomes" id="UP000281553"/>
    </source>
</evidence>
<comment type="subcellular location">
    <subcellularLocation>
        <location evidence="1">Membrane</location>
        <topology evidence="1">Multi-pass membrane protein</topology>
    </subcellularLocation>
</comment>
<dbReference type="Pfam" id="PF02535">
    <property type="entry name" value="Zip"/>
    <property type="match status" value="1"/>
</dbReference>
<dbReference type="PANTHER" id="PTHR12191">
    <property type="entry name" value="SOLUTE CARRIER FAMILY 39"/>
    <property type="match status" value="1"/>
</dbReference>
<dbReference type="InterPro" id="IPR050799">
    <property type="entry name" value="ZIP_Transporter"/>
</dbReference>
<accession>A0A3P7P545</accession>
<keyword evidence="3 6" id="KW-0812">Transmembrane</keyword>
<feature type="transmembrane region" description="Helical" evidence="6">
    <location>
        <begin position="131"/>
        <end position="153"/>
    </location>
</feature>
<evidence type="ECO:0000256" key="5">
    <source>
        <dbReference type="ARBA" id="ARBA00023136"/>
    </source>
</evidence>
<name>A0A3P7P545_DIBLA</name>
<dbReference type="PANTHER" id="PTHR12191:SF37">
    <property type="entry name" value="ZINC TRANSPORTER FOI"/>
    <property type="match status" value="1"/>
</dbReference>
<evidence type="ECO:0000256" key="3">
    <source>
        <dbReference type="ARBA" id="ARBA00022692"/>
    </source>
</evidence>
<keyword evidence="4 6" id="KW-1133">Transmembrane helix</keyword>
<keyword evidence="5 6" id="KW-0472">Membrane</keyword>
<evidence type="ECO:0008006" key="10">
    <source>
        <dbReference type="Google" id="ProtNLM"/>
    </source>
</evidence>
<comment type="similarity">
    <text evidence="2">Belongs to the ZIP transporter (TC 2.A.5) family.</text>
</comment>
<protein>
    <recommendedName>
        <fullName evidence="10">G-protein coupled receptors family 1 profile domain-containing protein</fullName>
    </recommendedName>
</protein>
<evidence type="ECO:0000256" key="2">
    <source>
        <dbReference type="ARBA" id="ARBA00006939"/>
    </source>
</evidence>
<feature type="transmembrane region" description="Helical" evidence="6">
    <location>
        <begin position="206"/>
        <end position="227"/>
    </location>
</feature>
<organism evidence="8 9">
    <name type="scientific">Dibothriocephalus latus</name>
    <name type="common">Fish tapeworm</name>
    <name type="synonym">Diphyllobothrium latum</name>
    <dbReference type="NCBI Taxonomy" id="60516"/>
    <lineage>
        <taxon>Eukaryota</taxon>
        <taxon>Metazoa</taxon>
        <taxon>Spiralia</taxon>
        <taxon>Lophotrochozoa</taxon>
        <taxon>Platyhelminthes</taxon>
        <taxon>Cestoda</taxon>
        <taxon>Eucestoda</taxon>
        <taxon>Diphyllobothriidea</taxon>
        <taxon>Diphyllobothriidae</taxon>
        <taxon>Dibothriocephalus</taxon>
    </lineage>
</organism>
<dbReference type="GO" id="GO:0005886">
    <property type="term" value="C:plasma membrane"/>
    <property type="evidence" value="ECO:0007669"/>
    <property type="project" value="TreeGrafter"/>
</dbReference>
<dbReference type="OrthoDB" id="200954at2759"/>
<evidence type="ECO:0000256" key="6">
    <source>
        <dbReference type="SAM" id="Phobius"/>
    </source>
</evidence>
<dbReference type="EMBL" id="UYRU01063032">
    <property type="protein sequence ID" value="VDN15599.1"/>
    <property type="molecule type" value="Genomic_DNA"/>
</dbReference>
<sequence>MASTLSFLTDYVSSSAVRRHWMLVILLFSLLNLDVRSNCAAQAVPVLRMYPMPENGLVSPSVRSSSPFQLLPISNFTPTENPLVSISLPSLRNFSDSTTILKIASQHDSSTSFVIDVSSPVSDNTPPLTQAILYGFIGVTVTNLCSLTGLIFVPLKRFRYYNIVLTVLVSLAVGALSTTAICVLIPEALRMVDMPAEFGGQGRFYLWKMVSIVLGCMFFYCLEYFLFLMPKLCKVSLLNLIFS</sequence>
<evidence type="ECO:0000313" key="8">
    <source>
        <dbReference type="EMBL" id="VDN15599.1"/>
    </source>
</evidence>
<dbReference type="GO" id="GO:0030003">
    <property type="term" value="P:intracellular monoatomic cation homeostasis"/>
    <property type="evidence" value="ECO:0007669"/>
    <property type="project" value="TreeGrafter"/>
</dbReference>
<dbReference type="GO" id="GO:0140410">
    <property type="term" value="F:monoatomic cation:bicarbonate symporter activity"/>
    <property type="evidence" value="ECO:0007669"/>
    <property type="project" value="TreeGrafter"/>
</dbReference>
<dbReference type="AlphaFoldDB" id="A0A3P7P545"/>
<gene>
    <name evidence="8" type="ORF">DILT_LOCUS11430</name>
</gene>
<dbReference type="GO" id="GO:0071578">
    <property type="term" value="P:zinc ion import across plasma membrane"/>
    <property type="evidence" value="ECO:0007669"/>
    <property type="project" value="TreeGrafter"/>
</dbReference>
<evidence type="ECO:0000256" key="7">
    <source>
        <dbReference type="SAM" id="SignalP"/>
    </source>
</evidence>
<proteinExistence type="inferred from homology"/>
<dbReference type="InterPro" id="IPR003689">
    <property type="entry name" value="ZIP"/>
</dbReference>
<dbReference type="Proteomes" id="UP000281553">
    <property type="component" value="Unassembled WGS sequence"/>
</dbReference>
<evidence type="ECO:0000256" key="4">
    <source>
        <dbReference type="ARBA" id="ARBA00022989"/>
    </source>
</evidence>